<name>A0ABW5SHZ3_9BACL</name>
<accession>A0ABW5SHZ3</accession>
<keyword evidence="1" id="KW-1133">Transmembrane helix</keyword>
<proteinExistence type="predicted"/>
<keyword evidence="1" id="KW-0472">Membrane</keyword>
<evidence type="ECO:0000256" key="1">
    <source>
        <dbReference type="SAM" id="Phobius"/>
    </source>
</evidence>
<evidence type="ECO:0000313" key="2">
    <source>
        <dbReference type="EMBL" id="MFD2699128.1"/>
    </source>
</evidence>
<evidence type="ECO:0000313" key="3">
    <source>
        <dbReference type="Proteomes" id="UP001597540"/>
    </source>
</evidence>
<feature type="transmembrane region" description="Helical" evidence="1">
    <location>
        <begin position="12"/>
        <end position="29"/>
    </location>
</feature>
<dbReference type="RefSeq" id="WP_076312238.1">
    <property type="nucleotide sequence ID" value="NZ_JBHUMJ010000002.1"/>
</dbReference>
<dbReference type="EMBL" id="JBHUMJ010000002">
    <property type="protein sequence ID" value="MFD2699128.1"/>
    <property type="molecule type" value="Genomic_DNA"/>
</dbReference>
<keyword evidence="3" id="KW-1185">Reference proteome</keyword>
<reference evidence="3" key="1">
    <citation type="journal article" date="2019" name="Int. J. Syst. Evol. Microbiol.">
        <title>The Global Catalogue of Microorganisms (GCM) 10K type strain sequencing project: providing services to taxonomists for standard genome sequencing and annotation.</title>
        <authorList>
            <consortium name="The Broad Institute Genomics Platform"/>
            <consortium name="The Broad Institute Genome Sequencing Center for Infectious Disease"/>
            <person name="Wu L."/>
            <person name="Ma J."/>
        </authorList>
    </citation>
    <scope>NUCLEOTIDE SEQUENCE [LARGE SCALE GENOMIC DNA]</scope>
    <source>
        <strain evidence="3">KCTC 33849</strain>
    </source>
</reference>
<comment type="caution">
    <text evidence="2">The sequence shown here is derived from an EMBL/GenBank/DDBJ whole genome shotgun (WGS) entry which is preliminary data.</text>
</comment>
<keyword evidence="1" id="KW-0812">Transmembrane</keyword>
<protein>
    <submittedName>
        <fullName evidence="2">Uncharacterized protein</fullName>
    </submittedName>
</protein>
<sequence length="97" mass="11115">MYLPTIKSRLRYVGVVASVLAICYYLFLYKSTTSAIVTLQSIDDHTIQVLMGDSITRVDIKTHEMVRNLLIEGNYYYIGFTNHPLWGSKLIKIEPSL</sequence>
<organism evidence="2 3">
    <name type="scientific">Paenibacillus shunpengii</name>
    <dbReference type="NCBI Taxonomy" id="2054424"/>
    <lineage>
        <taxon>Bacteria</taxon>
        <taxon>Bacillati</taxon>
        <taxon>Bacillota</taxon>
        <taxon>Bacilli</taxon>
        <taxon>Bacillales</taxon>
        <taxon>Paenibacillaceae</taxon>
        <taxon>Paenibacillus</taxon>
    </lineage>
</organism>
<dbReference type="Proteomes" id="UP001597540">
    <property type="component" value="Unassembled WGS sequence"/>
</dbReference>
<gene>
    <name evidence="2" type="ORF">ACFSVM_01485</name>
</gene>